<dbReference type="InterPro" id="IPR052164">
    <property type="entry name" value="Anthracycline_SecMetBiosynth"/>
</dbReference>
<dbReference type="AlphaFoldDB" id="A0A1F5YK78"/>
<evidence type="ECO:0000313" key="3">
    <source>
        <dbReference type="Proteomes" id="UP000177396"/>
    </source>
</evidence>
<sequence length="132" mass="14763">MNRVIHFEIHAQDPQKLADFYRNVFGWEIRNWSNPNVDYWIIMTAPDESKEPGINGGIVKRQGPKPKGGEPVTSFVCTISVPSVDDYIKKIQAGGGKNVLPKMPIPGLAWLAYCTDIEGNIFGIFEDDKNAK</sequence>
<feature type="domain" description="VOC" evidence="1">
    <location>
        <begin position="3"/>
        <end position="127"/>
    </location>
</feature>
<evidence type="ECO:0000313" key="2">
    <source>
        <dbReference type="EMBL" id="OGG00566.1"/>
    </source>
</evidence>
<accession>A0A1F5YK78</accession>
<proteinExistence type="predicted"/>
<dbReference type="CDD" id="cd07247">
    <property type="entry name" value="SgaA_N_like"/>
    <property type="match status" value="1"/>
</dbReference>
<dbReference type="PANTHER" id="PTHR33993">
    <property type="entry name" value="GLYOXALASE-RELATED"/>
    <property type="match status" value="1"/>
</dbReference>
<dbReference type="InterPro" id="IPR004360">
    <property type="entry name" value="Glyas_Fos-R_dOase_dom"/>
</dbReference>
<dbReference type="Proteomes" id="UP000177396">
    <property type="component" value="Unassembled WGS sequence"/>
</dbReference>
<protein>
    <submittedName>
        <fullName evidence="2">Glyoxalase</fullName>
    </submittedName>
</protein>
<dbReference type="PROSITE" id="PS51819">
    <property type="entry name" value="VOC"/>
    <property type="match status" value="1"/>
</dbReference>
<reference evidence="2 3" key="1">
    <citation type="journal article" date="2016" name="Nat. Commun.">
        <title>Thousands of microbial genomes shed light on interconnected biogeochemical processes in an aquifer system.</title>
        <authorList>
            <person name="Anantharaman K."/>
            <person name="Brown C.T."/>
            <person name="Hug L.A."/>
            <person name="Sharon I."/>
            <person name="Castelle C.J."/>
            <person name="Probst A.J."/>
            <person name="Thomas B.C."/>
            <person name="Singh A."/>
            <person name="Wilkins M.J."/>
            <person name="Karaoz U."/>
            <person name="Brodie E.L."/>
            <person name="Williams K.H."/>
            <person name="Hubbard S.S."/>
            <person name="Banfield J.F."/>
        </authorList>
    </citation>
    <scope>NUCLEOTIDE SEQUENCE [LARGE SCALE GENOMIC DNA]</scope>
</reference>
<dbReference type="EMBL" id="MFJB01000023">
    <property type="protein sequence ID" value="OGG00566.1"/>
    <property type="molecule type" value="Genomic_DNA"/>
</dbReference>
<dbReference type="PANTHER" id="PTHR33993:SF2">
    <property type="entry name" value="VOC DOMAIN-CONTAINING PROTEIN"/>
    <property type="match status" value="1"/>
</dbReference>
<dbReference type="InterPro" id="IPR037523">
    <property type="entry name" value="VOC_core"/>
</dbReference>
<gene>
    <name evidence="2" type="ORF">A2153_02390</name>
</gene>
<dbReference type="InterPro" id="IPR029068">
    <property type="entry name" value="Glyas_Bleomycin-R_OHBP_Dase"/>
</dbReference>
<evidence type="ECO:0000259" key="1">
    <source>
        <dbReference type="PROSITE" id="PS51819"/>
    </source>
</evidence>
<dbReference type="SUPFAM" id="SSF54593">
    <property type="entry name" value="Glyoxalase/Bleomycin resistance protein/Dihydroxybiphenyl dioxygenase"/>
    <property type="match status" value="1"/>
</dbReference>
<name>A0A1F5YK78_9BACT</name>
<comment type="caution">
    <text evidence="2">The sequence shown here is derived from an EMBL/GenBank/DDBJ whole genome shotgun (WGS) entry which is preliminary data.</text>
</comment>
<dbReference type="Gene3D" id="3.10.180.10">
    <property type="entry name" value="2,3-Dihydroxybiphenyl 1,2-Dioxygenase, domain 1"/>
    <property type="match status" value="1"/>
</dbReference>
<organism evidence="2 3">
    <name type="scientific">Candidatus Gottesmanbacteria bacterium RBG_16_38_7b</name>
    <dbReference type="NCBI Taxonomy" id="1798372"/>
    <lineage>
        <taxon>Bacteria</taxon>
        <taxon>Candidatus Gottesmaniibacteriota</taxon>
    </lineage>
</organism>
<dbReference type="Pfam" id="PF00903">
    <property type="entry name" value="Glyoxalase"/>
    <property type="match status" value="1"/>
</dbReference>